<protein>
    <submittedName>
        <fullName evidence="1">Uncharacterized protein</fullName>
    </submittedName>
</protein>
<dbReference type="EMBL" id="FMJY01000001">
    <property type="protein sequence ID" value="SCO77293.1"/>
    <property type="molecule type" value="Genomic_DNA"/>
</dbReference>
<sequence>MADPAVNEMSGLYKGKDAILLDELNIVL</sequence>
<reference evidence="2" key="1">
    <citation type="submission" date="2016-09" db="EMBL/GenBank/DDBJ databases">
        <authorList>
            <person name="Guldener U."/>
        </authorList>
    </citation>
    <scope>NUCLEOTIDE SEQUENCE [LARGE SCALE GENOMIC DNA]</scope>
    <source>
        <strain evidence="2">V64-1</strain>
    </source>
</reference>
<evidence type="ECO:0000313" key="2">
    <source>
        <dbReference type="Proteomes" id="UP000219369"/>
    </source>
</evidence>
<dbReference type="AlphaFoldDB" id="A0A2H3T6F7"/>
<dbReference type="Proteomes" id="UP000219369">
    <property type="component" value="Unassembled WGS sequence"/>
</dbReference>
<evidence type="ECO:0000313" key="1">
    <source>
        <dbReference type="EMBL" id="SCO77293.1"/>
    </source>
</evidence>
<proteinExistence type="predicted"/>
<organism evidence="1 2">
    <name type="scientific">Fusarium oxysporum</name>
    <name type="common">Fusarium vascular wilt</name>
    <dbReference type="NCBI Taxonomy" id="5507"/>
    <lineage>
        <taxon>Eukaryota</taxon>
        <taxon>Fungi</taxon>
        <taxon>Dikarya</taxon>
        <taxon>Ascomycota</taxon>
        <taxon>Pezizomycotina</taxon>
        <taxon>Sordariomycetes</taxon>
        <taxon>Hypocreomycetidae</taxon>
        <taxon>Hypocreales</taxon>
        <taxon>Nectriaceae</taxon>
        <taxon>Fusarium</taxon>
        <taxon>Fusarium oxysporum species complex</taxon>
    </lineage>
</organism>
<name>A0A2H3T6F7_FUSOX</name>
<gene>
    <name evidence="1" type="ORF">FRV6_01505</name>
</gene>
<accession>A0A2H3T6F7</accession>